<proteinExistence type="predicted"/>
<keyword evidence="1" id="KW-0472">Membrane</keyword>
<keyword evidence="1" id="KW-1133">Transmembrane helix</keyword>
<name>A0ABV5YDD5_9ACTN</name>
<sequence length="48" mass="4996">MHDATHGWTAPGVLVIAVSVVLLVPGFGAGRDRRVGEEAPGDRRTATV</sequence>
<evidence type="ECO:0000313" key="3">
    <source>
        <dbReference type="Proteomes" id="UP001589627"/>
    </source>
</evidence>
<evidence type="ECO:0000313" key="2">
    <source>
        <dbReference type="EMBL" id="MFB9833051.1"/>
    </source>
</evidence>
<dbReference type="EMBL" id="JBHLZP010000072">
    <property type="protein sequence ID" value="MFB9833051.1"/>
    <property type="molecule type" value="Genomic_DNA"/>
</dbReference>
<evidence type="ECO:0000256" key="1">
    <source>
        <dbReference type="SAM" id="Phobius"/>
    </source>
</evidence>
<accession>A0ABV5YDD5</accession>
<keyword evidence="3" id="KW-1185">Reference proteome</keyword>
<organism evidence="2 3">
    <name type="scientific">Actinoallomurus acaciae</name>
    <dbReference type="NCBI Taxonomy" id="502577"/>
    <lineage>
        <taxon>Bacteria</taxon>
        <taxon>Bacillati</taxon>
        <taxon>Actinomycetota</taxon>
        <taxon>Actinomycetes</taxon>
        <taxon>Streptosporangiales</taxon>
        <taxon>Thermomonosporaceae</taxon>
        <taxon>Actinoallomurus</taxon>
    </lineage>
</organism>
<gene>
    <name evidence="2" type="ORF">ACFFNX_12720</name>
</gene>
<protein>
    <submittedName>
        <fullName evidence="2">Uncharacterized protein</fullName>
    </submittedName>
</protein>
<comment type="caution">
    <text evidence="2">The sequence shown here is derived from an EMBL/GenBank/DDBJ whole genome shotgun (WGS) entry which is preliminary data.</text>
</comment>
<reference evidence="2 3" key="1">
    <citation type="submission" date="2024-09" db="EMBL/GenBank/DDBJ databases">
        <authorList>
            <person name="Sun Q."/>
            <person name="Mori K."/>
        </authorList>
    </citation>
    <scope>NUCLEOTIDE SEQUENCE [LARGE SCALE GENOMIC DNA]</scope>
    <source>
        <strain evidence="2 3">TBRC 0563</strain>
    </source>
</reference>
<dbReference type="Proteomes" id="UP001589627">
    <property type="component" value="Unassembled WGS sequence"/>
</dbReference>
<dbReference type="RefSeq" id="WP_378199930.1">
    <property type="nucleotide sequence ID" value="NZ_JBHLZP010000072.1"/>
</dbReference>
<keyword evidence="1" id="KW-0812">Transmembrane</keyword>
<feature type="transmembrane region" description="Helical" evidence="1">
    <location>
        <begin position="6"/>
        <end position="24"/>
    </location>
</feature>